<dbReference type="SMART" id="SM00355">
    <property type="entry name" value="ZnF_C2H2"/>
    <property type="match status" value="5"/>
</dbReference>
<feature type="compositionally biased region" description="Basic and acidic residues" evidence="1">
    <location>
        <begin position="986"/>
        <end position="996"/>
    </location>
</feature>
<feature type="region of interest" description="Disordered" evidence="1">
    <location>
        <begin position="972"/>
        <end position="998"/>
    </location>
</feature>
<dbReference type="PANTHER" id="PTHR33936">
    <property type="entry name" value="PROTEIN CBG17840"/>
    <property type="match status" value="1"/>
</dbReference>
<evidence type="ECO:0000313" key="3">
    <source>
        <dbReference type="EMBL" id="CAJ0597904.1"/>
    </source>
</evidence>
<dbReference type="InterPro" id="IPR052797">
    <property type="entry name" value="RegFact_GeneExpr_CellDeath"/>
</dbReference>
<organism evidence="3 4">
    <name type="scientific">Cylicocyclus nassatus</name>
    <name type="common">Nematode worm</name>
    <dbReference type="NCBI Taxonomy" id="53992"/>
    <lineage>
        <taxon>Eukaryota</taxon>
        <taxon>Metazoa</taxon>
        <taxon>Ecdysozoa</taxon>
        <taxon>Nematoda</taxon>
        <taxon>Chromadorea</taxon>
        <taxon>Rhabditida</taxon>
        <taxon>Rhabditina</taxon>
        <taxon>Rhabditomorpha</taxon>
        <taxon>Strongyloidea</taxon>
        <taxon>Strongylidae</taxon>
        <taxon>Cylicocyclus</taxon>
    </lineage>
</organism>
<keyword evidence="4" id="KW-1185">Reference proteome</keyword>
<feature type="domain" description="C2H2-type" evidence="2">
    <location>
        <begin position="245"/>
        <end position="270"/>
    </location>
</feature>
<accession>A0AA36M3Y1</accession>
<evidence type="ECO:0000256" key="1">
    <source>
        <dbReference type="SAM" id="MobiDB-lite"/>
    </source>
</evidence>
<dbReference type="AlphaFoldDB" id="A0AA36M3Y1"/>
<feature type="compositionally biased region" description="Polar residues" evidence="1">
    <location>
        <begin position="37"/>
        <end position="50"/>
    </location>
</feature>
<feature type="domain" description="C2H2-type" evidence="2">
    <location>
        <begin position="73"/>
        <end position="98"/>
    </location>
</feature>
<proteinExistence type="predicted"/>
<feature type="domain" description="C2H2-type" evidence="2">
    <location>
        <begin position="300"/>
        <end position="325"/>
    </location>
</feature>
<feature type="compositionally biased region" description="Polar residues" evidence="1">
    <location>
        <begin position="1"/>
        <end position="13"/>
    </location>
</feature>
<feature type="domain" description="C2H2-type" evidence="2">
    <location>
        <begin position="346"/>
        <end position="371"/>
    </location>
</feature>
<feature type="region of interest" description="Disordered" evidence="1">
    <location>
        <begin position="1024"/>
        <end position="1060"/>
    </location>
</feature>
<comment type="caution">
    <text evidence="3">The sequence shown here is derived from an EMBL/GenBank/DDBJ whole genome shotgun (WGS) entry which is preliminary data.</text>
</comment>
<reference evidence="3" key="1">
    <citation type="submission" date="2023-07" db="EMBL/GenBank/DDBJ databases">
        <authorList>
            <consortium name="CYATHOMIX"/>
        </authorList>
    </citation>
    <scope>NUCLEOTIDE SEQUENCE</scope>
    <source>
        <strain evidence="3">N/A</strain>
    </source>
</reference>
<protein>
    <recommendedName>
        <fullName evidence="2">C2H2-type domain-containing protein</fullName>
    </recommendedName>
</protein>
<gene>
    <name evidence="3" type="ORF">CYNAS_LOCUS9887</name>
</gene>
<name>A0AA36M3Y1_CYLNA</name>
<feature type="region of interest" description="Disordered" evidence="1">
    <location>
        <begin position="208"/>
        <end position="238"/>
    </location>
</feature>
<feature type="compositionally biased region" description="Polar residues" evidence="1">
    <location>
        <begin position="105"/>
        <end position="117"/>
    </location>
</feature>
<evidence type="ECO:0000259" key="2">
    <source>
        <dbReference type="SMART" id="SM00355"/>
    </source>
</evidence>
<feature type="region of interest" description="Disordered" evidence="1">
    <location>
        <begin position="1"/>
        <end position="144"/>
    </location>
</feature>
<dbReference type="PANTHER" id="PTHR33936:SF22">
    <property type="entry name" value="C2H2-TYPE DOMAIN-CONTAINING PROTEIN"/>
    <property type="match status" value="1"/>
</dbReference>
<feature type="compositionally biased region" description="Basic and acidic residues" evidence="1">
    <location>
        <begin position="123"/>
        <end position="135"/>
    </location>
</feature>
<feature type="domain" description="C2H2-type" evidence="2">
    <location>
        <begin position="384"/>
        <end position="407"/>
    </location>
</feature>
<dbReference type="EMBL" id="CATQJL010000223">
    <property type="protein sequence ID" value="CAJ0597904.1"/>
    <property type="molecule type" value="Genomic_DNA"/>
</dbReference>
<dbReference type="InterPro" id="IPR013087">
    <property type="entry name" value="Znf_C2H2_type"/>
</dbReference>
<evidence type="ECO:0000313" key="4">
    <source>
        <dbReference type="Proteomes" id="UP001176961"/>
    </source>
</evidence>
<feature type="compositionally biased region" description="Polar residues" evidence="1">
    <location>
        <begin position="1038"/>
        <end position="1047"/>
    </location>
</feature>
<dbReference type="Proteomes" id="UP001176961">
    <property type="component" value="Unassembled WGS sequence"/>
</dbReference>
<sequence length="1060" mass="120356">MEHKQTPSQNGMPSVNDAPENIGTSKRITRTRKSARDSSFSATEALNTQTSERRSTRSARGTLPIDDDGAHYYPCPVPSCDYSSESRSARNYHLRVDHAGYDYQNAAQGSSGQSTSRHVARKPTREDANRKEAAPRKIPTTSSQTVKIESELDDLHPFEASVSRIDDYHHVDSSDAYSEIEEFEEGGRYELSHYSGVDVYSEEKFDSEFVPTPHANRRRGRPKNPPGTEPAPNSKIRVSDPNGKYKCYMPDCDWRGAYRSLRCDHMKWCHKDWVMPPRYILQRITKDGIYIDPKTFVPPFSCPVEGCTWRGSYRASRSQHVRSVHPDYVPPKKKAPIGGFVADGKYLCHVTGCPWRGISRSTRASHMRKVHGGFTNPTYSARQVACCDCPLTFVSHKAFVDHVITAHRVGGLVHRDFSDIAEYEEWFNSVQEVFSITYVKRMGIKQGNDYQVLYLYCARSGGLRPKQVPGRDYYPEFTKRRLTRRPTKCGRNCAAFLRIIHWVDGRLTVIGCVEHTGHRMGTALLRLSSNERIVLDEYLYVVDDKVPLDAMLDRIREIEGFTMDGFDVTERNVEDMTRFVMNENEFVSLKVLFETSAFFEPESTFGVKLPENGKPPNQGISFGIMTSQMRELWRTCSARAACIEEVNLLISNFELHLFFVIVFDVNDMPRCACVFISQDGDKVALLEKLRSVSATPVDTIVTDCTPDWPPLLDAYFGNEAYTADFQIAEWHLLSDWAARLDEMVPNRVDRFAIICALRRWTRATDPTLFEGIVIDMFEAFREMDLNALAQLVDAQLTDPDFAKRWTPLNRNPLTDHSNPVLEISCRMFRDRFLNCELCARLDEYAGLVNERIAEFNSLTFSEVYTTAPIEPPRQVPQMYEDIDPSQLLADGTVMSSPQHVIEVESGSPAPKIGDSGYEHKRMKVEVEDEIGEYVVVAEEEVLDEVVEGPEAEQLVEEAVLNGALADMSRINPGLELSHSNNSSNDVRSEESPESRKARLKQMMQILREKVDSMADDETMELMESGLTHVVEQLKEPPQNAQSNQTPRRSARTPKPIHQAL</sequence>